<gene>
    <name evidence="1" type="ORF">DDZ13_05035</name>
</gene>
<dbReference type="AlphaFoldDB" id="A0A317ZJY4"/>
<proteinExistence type="predicted"/>
<evidence type="ECO:0000313" key="1">
    <source>
        <dbReference type="EMBL" id="PXA04543.1"/>
    </source>
</evidence>
<name>A0A317ZJY4_9BACT</name>
<reference evidence="1 2" key="1">
    <citation type="submission" date="2018-05" db="EMBL/GenBank/DDBJ databases">
        <title>Coraliomargarita sinensis sp. nov., isolated from a marine solar saltern.</title>
        <authorList>
            <person name="Zhou L.Y."/>
        </authorList>
    </citation>
    <scope>NUCLEOTIDE SEQUENCE [LARGE SCALE GENOMIC DNA]</scope>
    <source>
        <strain evidence="1 2">WN38</strain>
    </source>
</reference>
<dbReference type="InParanoid" id="A0A317ZJY4"/>
<dbReference type="EMBL" id="QHJQ01000003">
    <property type="protein sequence ID" value="PXA04543.1"/>
    <property type="molecule type" value="Genomic_DNA"/>
</dbReference>
<comment type="caution">
    <text evidence="1">The sequence shown here is derived from an EMBL/GenBank/DDBJ whole genome shotgun (WGS) entry which is preliminary data.</text>
</comment>
<dbReference type="GO" id="GO:0016788">
    <property type="term" value="F:hydrolase activity, acting on ester bonds"/>
    <property type="evidence" value="ECO:0007669"/>
    <property type="project" value="UniProtKB-ARBA"/>
</dbReference>
<dbReference type="SUPFAM" id="SSF52266">
    <property type="entry name" value="SGNH hydrolase"/>
    <property type="match status" value="1"/>
</dbReference>
<dbReference type="Proteomes" id="UP000247099">
    <property type="component" value="Unassembled WGS sequence"/>
</dbReference>
<evidence type="ECO:0000313" key="2">
    <source>
        <dbReference type="Proteomes" id="UP000247099"/>
    </source>
</evidence>
<dbReference type="Gene3D" id="3.40.50.1110">
    <property type="entry name" value="SGNH hydrolase"/>
    <property type="match status" value="1"/>
</dbReference>
<dbReference type="RefSeq" id="WP_110130351.1">
    <property type="nucleotide sequence ID" value="NZ_QHJQ01000003.1"/>
</dbReference>
<dbReference type="InterPro" id="IPR036514">
    <property type="entry name" value="SGNH_hydro_sf"/>
</dbReference>
<accession>A0A317ZJY4</accession>
<protein>
    <submittedName>
        <fullName evidence="1">Uncharacterized protein</fullName>
    </submittedName>
</protein>
<sequence>MFSRTNKVLPLASISEINFVLGRISDFDMDNARYPHRTKIREIQVEIAESDPRGAWVDTDEFNGGKPGVGGGGLHYRGSGYKALGKRFAEEAIALIKQN</sequence>
<keyword evidence="2" id="KW-1185">Reference proteome</keyword>
<organism evidence="1 2">
    <name type="scientific">Coraliomargarita sinensis</name>
    <dbReference type="NCBI Taxonomy" id="2174842"/>
    <lineage>
        <taxon>Bacteria</taxon>
        <taxon>Pseudomonadati</taxon>
        <taxon>Verrucomicrobiota</taxon>
        <taxon>Opitutia</taxon>
        <taxon>Puniceicoccales</taxon>
        <taxon>Coraliomargaritaceae</taxon>
        <taxon>Coraliomargarita</taxon>
    </lineage>
</organism>